<proteinExistence type="predicted"/>
<keyword evidence="2" id="KW-1185">Reference proteome</keyword>
<dbReference type="AlphaFoldDB" id="A0A7X2H9W4"/>
<reference evidence="1 2" key="1">
    <citation type="submission" date="2019-11" db="EMBL/GenBank/DDBJ databases">
        <title>Paenibacillus monticola sp. nov., a novel PGPR strain isolated from mountain sample in China.</title>
        <authorList>
            <person name="Zhao Q."/>
            <person name="Li H.-P."/>
            <person name="Zhang J.-L."/>
        </authorList>
    </citation>
    <scope>NUCLEOTIDE SEQUENCE [LARGE SCALE GENOMIC DNA]</scope>
    <source>
        <strain evidence="1 2">LC-T2</strain>
    </source>
</reference>
<dbReference type="Gene3D" id="3.30.530.20">
    <property type="match status" value="1"/>
</dbReference>
<gene>
    <name evidence="1" type="ORF">GJB61_24295</name>
</gene>
<dbReference type="EMBL" id="WJXB01000012">
    <property type="protein sequence ID" value="MRN56100.1"/>
    <property type="molecule type" value="Genomic_DNA"/>
</dbReference>
<protein>
    <submittedName>
        <fullName evidence="1">Cell division protein</fullName>
    </submittedName>
</protein>
<keyword evidence="1" id="KW-0132">Cell division</keyword>
<organism evidence="1 2">
    <name type="scientific">Paenibacillus monticola</name>
    <dbReference type="NCBI Taxonomy" id="2666075"/>
    <lineage>
        <taxon>Bacteria</taxon>
        <taxon>Bacillati</taxon>
        <taxon>Bacillota</taxon>
        <taxon>Bacilli</taxon>
        <taxon>Bacillales</taxon>
        <taxon>Paenibacillaceae</taxon>
        <taxon>Paenibacillus</taxon>
    </lineage>
</organism>
<evidence type="ECO:0000313" key="1">
    <source>
        <dbReference type="EMBL" id="MRN56100.1"/>
    </source>
</evidence>
<dbReference type="Proteomes" id="UP000463051">
    <property type="component" value="Unassembled WGS sequence"/>
</dbReference>
<accession>A0A7X2H9W4</accession>
<keyword evidence="1" id="KW-0131">Cell cycle</keyword>
<dbReference type="GO" id="GO:0051301">
    <property type="term" value="P:cell division"/>
    <property type="evidence" value="ECO:0007669"/>
    <property type="project" value="UniProtKB-KW"/>
</dbReference>
<dbReference type="InterPro" id="IPR019587">
    <property type="entry name" value="Polyketide_cyclase/dehydratase"/>
</dbReference>
<evidence type="ECO:0000313" key="2">
    <source>
        <dbReference type="Proteomes" id="UP000463051"/>
    </source>
</evidence>
<dbReference type="Pfam" id="PF10604">
    <property type="entry name" value="Polyketide_cyc2"/>
    <property type="match status" value="1"/>
</dbReference>
<name>A0A7X2H9W4_9BACL</name>
<dbReference type="InterPro" id="IPR023393">
    <property type="entry name" value="START-like_dom_sf"/>
</dbReference>
<sequence length="161" mass="18748">MITIRTQIEISAPINLCFDLARDIAIHTQTVWKHTKEIAIGGITAGPIGYGQTVIFQATHFRVRQTLTSKITKYEEPFMFVDEMQKGAFKTLKHIHEFKEVQGKTLMIDTLHFESPFGFLGKIVEKLILESYMKRFIEYRNEQLKKIAEEHVKEARENTNF</sequence>
<comment type="caution">
    <text evidence="1">The sequence shown here is derived from an EMBL/GenBank/DDBJ whole genome shotgun (WGS) entry which is preliminary data.</text>
</comment>
<dbReference type="SUPFAM" id="SSF55961">
    <property type="entry name" value="Bet v1-like"/>
    <property type="match status" value="1"/>
</dbReference>
<dbReference type="CDD" id="cd07820">
    <property type="entry name" value="SRPBCC_3"/>
    <property type="match status" value="1"/>
</dbReference>